<name>A0A382HSB3_9ZZZZ</name>
<dbReference type="InterPro" id="IPR001303">
    <property type="entry name" value="Aldolase_II/adducin_N"/>
</dbReference>
<organism evidence="2">
    <name type="scientific">marine metagenome</name>
    <dbReference type="NCBI Taxonomy" id="408172"/>
    <lineage>
        <taxon>unclassified sequences</taxon>
        <taxon>metagenomes</taxon>
        <taxon>ecological metagenomes</taxon>
    </lineage>
</organism>
<reference evidence="2" key="1">
    <citation type="submission" date="2018-05" db="EMBL/GenBank/DDBJ databases">
        <authorList>
            <person name="Lanie J.A."/>
            <person name="Ng W.-L."/>
            <person name="Kazmierczak K.M."/>
            <person name="Andrzejewski T.M."/>
            <person name="Davidsen T.M."/>
            <person name="Wayne K.J."/>
            <person name="Tettelin H."/>
            <person name="Glass J.I."/>
            <person name="Rusch D."/>
            <person name="Podicherti R."/>
            <person name="Tsui H.-C.T."/>
            <person name="Winkler M.E."/>
        </authorList>
    </citation>
    <scope>NUCLEOTIDE SEQUENCE</scope>
</reference>
<dbReference type="SUPFAM" id="SSF53639">
    <property type="entry name" value="AraD/HMP-PK domain-like"/>
    <property type="match status" value="1"/>
</dbReference>
<accession>A0A382HSB3</accession>
<feature type="domain" description="Class II aldolase/adducin N-terminal" evidence="1">
    <location>
        <begin position="18"/>
        <end position="219"/>
    </location>
</feature>
<dbReference type="Pfam" id="PF00596">
    <property type="entry name" value="Aldolase_II"/>
    <property type="match status" value="1"/>
</dbReference>
<feature type="non-terminal residue" evidence="2">
    <location>
        <position position="262"/>
    </location>
</feature>
<dbReference type="EMBL" id="UINC01062670">
    <property type="protein sequence ID" value="SVB89513.1"/>
    <property type="molecule type" value="Genomic_DNA"/>
</dbReference>
<evidence type="ECO:0000313" key="2">
    <source>
        <dbReference type="EMBL" id="SVB89513.1"/>
    </source>
</evidence>
<dbReference type="AlphaFoldDB" id="A0A382HSB3"/>
<dbReference type="Gene3D" id="3.40.225.10">
    <property type="entry name" value="Class II aldolase/adducin N-terminal domain"/>
    <property type="match status" value="1"/>
</dbReference>
<protein>
    <recommendedName>
        <fullName evidence="1">Class II aldolase/adducin N-terminal domain-containing protein</fullName>
    </recommendedName>
</protein>
<evidence type="ECO:0000259" key="1">
    <source>
        <dbReference type="SMART" id="SM01007"/>
    </source>
</evidence>
<dbReference type="SMART" id="SM01007">
    <property type="entry name" value="Aldolase_II"/>
    <property type="match status" value="1"/>
</dbReference>
<gene>
    <name evidence="2" type="ORF">METZ01_LOCUS242367</name>
</gene>
<dbReference type="InterPro" id="IPR036409">
    <property type="entry name" value="Aldolase_II/adducin_N_sf"/>
</dbReference>
<sequence length="262" mass="28153">MKDLWSDDDCGFDDALGCCAYGSRLLGGDRSLVLHGGGNTSVKADWTDITGPTVDALYVKGSGWDLASIEVPGFTPLPLDRLHDLLGLDALSDADMMAELSAARLRADAPQPSVETLLHAYLPFRAIQHSHADVILGLTNVADAEDTLAEVYGDDVVVVPYVMPGFDLAKAVQDCWADQAHEGTVGMVLRHHGLFTFGDPTRAAYARHVDLISRAESFLDRVVPHEPAGPCEAAEAVLTELADLRRSMSVAAGRPMVLSRHH</sequence>
<proteinExistence type="predicted"/>